<keyword evidence="1" id="KW-0175">Coiled coil</keyword>
<dbReference type="Pfam" id="PF13424">
    <property type="entry name" value="TPR_12"/>
    <property type="match status" value="1"/>
</dbReference>
<organism evidence="2">
    <name type="scientific">marine sediment metagenome</name>
    <dbReference type="NCBI Taxonomy" id="412755"/>
    <lineage>
        <taxon>unclassified sequences</taxon>
        <taxon>metagenomes</taxon>
        <taxon>ecological metagenomes</taxon>
    </lineage>
</organism>
<protein>
    <recommendedName>
        <fullName evidence="3">MalT-like TPR region domain-containing protein</fullName>
    </recommendedName>
</protein>
<dbReference type="PANTHER" id="PTHR10098">
    <property type="entry name" value="RAPSYN-RELATED"/>
    <property type="match status" value="1"/>
</dbReference>
<gene>
    <name evidence="2" type="ORF">LCGC14_2275810</name>
</gene>
<sequence>MTEKETEFTKEELEQLLKEKIENLKELEQIGKNSNYINELSDISMIQLQLEQYSDSENNFLVCLKYFEKLKDRIGQSAVFGLLGTLYLKKKDYHKSIEFYERANCIYKELKQVKEQITCLKGIGNSYMKLYQWDDACDIFLDCCAICSDNYDNYNLLDCLGNLIHIHEINEKWDIIFELYKKTLKAFKEIRDNKGIITSYFNLGIIKKKINNMEEAIRYFKKGTNIAIDSNYSKLIIKGLGYIGEIFFYLGRLREAKDQFIKALHIAHKIKAENAIIQLRILLESLGLRKNDIFDELKDFEKEGN</sequence>
<dbReference type="PROSITE" id="PS50005">
    <property type="entry name" value="TPR"/>
    <property type="match status" value="2"/>
</dbReference>
<reference evidence="2" key="1">
    <citation type="journal article" date="2015" name="Nature">
        <title>Complex archaea that bridge the gap between prokaryotes and eukaryotes.</title>
        <authorList>
            <person name="Spang A."/>
            <person name="Saw J.H."/>
            <person name="Jorgensen S.L."/>
            <person name="Zaremba-Niedzwiedzka K."/>
            <person name="Martijn J."/>
            <person name="Lind A.E."/>
            <person name="van Eijk R."/>
            <person name="Schleper C."/>
            <person name="Guy L."/>
            <person name="Ettema T.J."/>
        </authorList>
    </citation>
    <scope>NUCLEOTIDE SEQUENCE</scope>
</reference>
<proteinExistence type="predicted"/>
<evidence type="ECO:0000256" key="1">
    <source>
        <dbReference type="SAM" id="Coils"/>
    </source>
</evidence>
<dbReference type="EMBL" id="LAZR01031558">
    <property type="protein sequence ID" value="KKL53402.1"/>
    <property type="molecule type" value="Genomic_DNA"/>
</dbReference>
<dbReference type="Pfam" id="PF13181">
    <property type="entry name" value="TPR_8"/>
    <property type="match status" value="1"/>
</dbReference>
<dbReference type="SUPFAM" id="SSF48452">
    <property type="entry name" value="TPR-like"/>
    <property type="match status" value="2"/>
</dbReference>
<feature type="coiled-coil region" evidence="1">
    <location>
        <begin position="3"/>
        <end position="30"/>
    </location>
</feature>
<evidence type="ECO:0000313" key="2">
    <source>
        <dbReference type="EMBL" id="KKL53402.1"/>
    </source>
</evidence>
<name>A0A0F9FQT3_9ZZZZ</name>
<dbReference type="AlphaFoldDB" id="A0A0F9FQT3"/>
<evidence type="ECO:0008006" key="3">
    <source>
        <dbReference type="Google" id="ProtNLM"/>
    </source>
</evidence>
<dbReference type="SMART" id="SM00028">
    <property type="entry name" value="TPR"/>
    <property type="match status" value="4"/>
</dbReference>
<dbReference type="Gene3D" id="1.25.40.10">
    <property type="entry name" value="Tetratricopeptide repeat domain"/>
    <property type="match status" value="2"/>
</dbReference>
<dbReference type="InterPro" id="IPR019734">
    <property type="entry name" value="TPR_rpt"/>
</dbReference>
<dbReference type="InterPro" id="IPR011990">
    <property type="entry name" value="TPR-like_helical_dom_sf"/>
</dbReference>
<comment type="caution">
    <text evidence="2">The sequence shown here is derived from an EMBL/GenBank/DDBJ whole genome shotgun (WGS) entry which is preliminary data.</text>
</comment>
<accession>A0A0F9FQT3</accession>